<dbReference type="PANTHER" id="PTHR43201:SF5">
    <property type="entry name" value="MEDIUM-CHAIN ACYL-COA LIGASE ACSF2, MITOCHONDRIAL"/>
    <property type="match status" value="1"/>
</dbReference>
<dbReference type="SUPFAM" id="SSF56801">
    <property type="entry name" value="Acetyl-CoA synthetase-like"/>
    <property type="match status" value="1"/>
</dbReference>
<accession>A0A3N6M1K7</accession>
<dbReference type="GO" id="GO:0031956">
    <property type="term" value="F:medium-chain fatty acid-CoA ligase activity"/>
    <property type="evidence" value="ECO:0007669"/>
    <property type="project" value="TreeGrafter"/>
</dbReference>
<dbReference type="InterPro" id="IPR042099">
    <property type="entry name" value="ANL_N_sf"/>
</dbReference>
<gene>
    <name evidence="5" type="ORF">EA473_12870</name>
</gene>
<feature type="domain" description="AMP-binding enzyme C-terminal" evidence="4">
    <location>
        <begin position="478"/>
        <end position="552"/>
    </location>
</feature>
<dbReference type="AlphaFoldDB" id="A0A3N6M1K7"/>
<keyword evidence="2 5" id="KW-0436">Ligase</keyword>
<dbReference type="Pfam" id="PF13193">
    <property type="entry name" value="AMP-binding_C"/>
    <property type="match status" value="1"/>
</dbReference>
<protein>
    <submittedName>
        <fullName evidence="5">Long-chain fatty acid--CoA ligase</fullName>
    </submittedName>
</protein>
<dbReference type="Gene3D" id="3.40.50.12780">
    <property type="entry name" value="N-terminal domain of ligase-like"/>
    <property type="match status" value="1"/>
</dbReference>
<organism evidence="5 6">
    <name type="scientific">Natrarchaeobius chitinivorans</name>
    <dbReference type="NCBI Taxonomy" id="1679083"/>
    <lineage>
        <taxon>Archaea</taxon>
        <taxon>Methanobacteriati</taxon>
        <taxon>Methanobacteriota</taxon>
        <taxon>Stenosarchaea group</taxon>
        <taxon>Halobacteria</taxon>
        <taxon>Halobacteriales</taxon>
        <taxon>Natrialbaceae</taxon>
        <taxon>Natrarchaeobius</taxon>
    </lineage>
</organism>
<dbReference type="GO" id="GO:0006631">
    <property type="term" value="P:fatty acid metabolic process"/>
    <property type="evidence" value="ECO:0007669"/>
    <property type="project" value="TreeGrafter"/>
</dbReference>
<dbReference type="PROSITE" id="PS00455">
    <property type="entry name" value="AMP_BINDING"/>
    <property type="match status" value="1"/>
</dbReference>
<dbReference type="InterPro" id="IPR025110">
    <property type="entry name" value="AMP-bd_C"/>
</dbReference>
<dbReference type="EMBL" id="REGA01000010">
    <property type="protein sequence ID" value="RQG94254.1"/>
    <property type="molecule type" value="Genomic_DNA"/>
</dbReference>
<sequence>MLALSTHLEGRSVRKLNDCGESYRETSAIRTSAFMIEQMQPLESWTVPNLFEQAVSRTPEATAIVDLETGREYTYAELDAETAAIASWFAEQGIGKGDRVAICLKNRPEHILTVLATQRIGAIAVPFNFRLAPEGIRYTLEHCRPAAFVYGPAVEATVRTLRPDLDVPIETYVTVATDPPSFATPFERLPDEKVGEMDVRVDPEDTSVILYSSGTTGRPKGIEINHAASAARPVINTIGQRFRLQTECMVGVMPLYHTVGLHGVVLTMVALSGTVLTLHDFEPEAVLDAIDEHGVTALHEAPTIFRALVDSPACNRTDAESIRVLTYSGAPMESPLLSEVIDAFDPAFVSNQYGCTEAFGPLGQIDLQDPDTAEPATDPTWTGPTNIMQQTRIVDSERKDPDAVLESGMHGELLISTASPTIFSGYWNDSEETESAVRDGWFFTGDMAYRTPDGNTVITGRVDDMIISGGENIYPAALEDVLSAHPAVASAAVVGTPDDRWGEVPKAYIVRADPVTADELDEWCLNRPDLAEFKRPREYEFVTNLPRNPSGKIKRYELHDSDNE</sequence>
<comment type="caution">
    <text evidence="5">The sequence shown here is derived from an EMBL/GenBank/DDBJ whole genome shotgun (WGS) entry which is preliminary data.</text>
</comment>
<dbReference type="Proteomes" id="UP000282323">
    <property type="component" value="Unassembled WGS sequence"/>
</dbReference>
<evidence type="ECO:0000313" key="6">
    <source>
        <dbReference type="Proteomes" id="UP000282323"/>
    </source>
</evidence>
<reference evidence="5 6" key="1">
    <citation type="submission" date="2018-10" db="EMBL/GenBank/DDBJ databases">
        <title>Natrarchaeobius chitinivorans gen. nov., sp. nov., and Natrarchaeobius haloalkaliphilus sp. nov., alkaliphilic, chitin-utilizing haloarchaea from hypersaline alkaline lakes.</title>
        <authorList>
            <person name="Sorokin D.Y."/>
            <person name="Elcheninov A.G."/>
            <person name="Kostrikina N.A."/>
            <person name="Bale N.J."/>
            <person name="Sinninghe Damste J.S."/>
            <person name="Khijniak T.V."/>
            <person name="Kublanov I.V."/>
            <person name="Toshchakov S.V."/>
        </authorList>
    </citation>
    <scope>NUCLEOTIDE SEQUENCE [LARGE SCALE GENOMIC DNA]</scope>
    <source>
        <strain evidence="5 6">AArcht4T</strain>
    </source>
</reference>
<dbReference type="InterPro" id="IPR000873">
    <property type="entry name" value="AMP-dep_synth/lig_dom"/>
</dbReference>
<dbReference type="Gene3D" id="3.30.300.30">
    <property type="match status" value="1"/>
</dbReference>
<dbReference type="PANTHER" id="PTHR43201">
    <property type="entry name" value="ACYL-COA SYNTHETASE"/>
    <property type="match status" value="1"/>
</dbReference>
<keyword evidence="6" id="KW-1185">Reference proteome</keyword>
<evidence type="ECO:0000259" key="3">
    <source>
        <dbReference type="Pfam" id="PF00501"/>
    </source>
</evidence>
<feature type="domain" description="AMP-dependent synthetase/ligase" evidence="3">
    <location>
        <begin position="51"/>
        <end position="427"/>
    </location>
</feature>
<proteinExistence type="inferred from homology"/>
<name>A0A3N6M1K7_NATCH</name>
<dbReference type="InterPro" id="IPR045851">
    <property type="entry name" value="AMP-bd_C_sf"/>
</dbReference>
<comment type="similarity">
    <text evidence="1">Belongs to the ATP-dependent AMP-binding enzyme family.</text>
</comment>
<dbReference type="InterPro" id="IPR020845">
    <property type="entry name" value="AMP-binding_CS"/>
</dbReference>
<dbReference type="Pfam" id="PF00501">
    <property type="entry name" value="AMP-binding"/>
    <property type="match status" value="1"/>
</dbReference>
<evidence type="ECO:0000259" key="4">
    <source>
        <dbReference type="Pfam" id="PF13193"/>
    </source>
</evidence>
<evidence type="ECO:0000256" key="1">
    <source>
        <dbReference type="ARBA" id="ARBA00006432"/>
    </source>
</evidence>
<evidence type="ECO:0000313" key="5">
    <source>
        <dbReference type="EMBL" id="RQG94254.1"/>
    </source>
</evidence>
<evidence type="ECO:0000256" key="2">
    <source>
        <dbReference type="ARBA" id="ARBA00022598"/>
    </source>
</evidence>